<keyword evidence="5" id="KW-0812">Transmembrane</keyword>
<reference evidence="10 11" key="1">
    <citation type="submission" date="2017-06" db="EMBL/GenBank/DDBJ databases">
        <title>Aedes aegypti genome working group (AGWG) sequencing and assembly.</title>
        <authorList>
            <consortium name="Aedes aegypti Genome Working Group (AGWG)"/>
            <person name="Matthews B.J."/>
        </authorList>
    </citation>
    <scope>NUCLEOTIDE SEQUENCE [LARGE SCALE GENOMIC DNA]</scope>
    <source>
        <strain evidence="10 11">LVP_AGWG</strain>
    </source>
</reference>
<comment type="subcellular location">
    <subcellularLocation>
        <location evidence="1">Cell membrane</location>
        <topology evidence="1">Multi-pass membrane protein</topology>
    </subcellularLocation>
</comment>
<keyword evidence="4" id="KW-0762">Sugar transport</keyword>
<proteinExistence type="predicted"/>
<dbReference type="PROSITE" id="PS50850">
    <property type="entry name" value="MFS"/>
    <property type="match status" value="1"/>
</dbReference>
<dbReference type="PANTHER" id="PTHR48021:SF33">
    <property type="entry name" value="AT22075P-RELATED"/>
    <property type="match status" value="1"/>
</dbReference>
<dbReference type="InterPro" id="IPR036259">
    <property type="entry name" value="MFS_trans_sf"/>
</dbReference>
<dbReference type="EnsemblMetazoa" id="AAEL007139-RA">
    <property type="protein sequence ID" value="AAEL007139-PA"/>
    <property type="gene ID" value="AAEL007139"/>
</dbReference>
<dbReference type="SUPFAM" id="SSF103473">
    <property type="entry name" value="MFS general substrate transporter"/>
    <property type="match status" value="1"/>
</dbReference>
<gene>
    <name evidence="10" type="primary">5568783</name>
</gene>
<protein>
    <submittedName>
        <fullName evidence="10">Sugar transporter</fullName>
    </submittedName>
</protein>
<evidence type="ECO:0000313" key="11">
    <source>
        <dbReference type="Proteomes" id="UP000008820"/>
    </source>
</evidence>
<keyword evidence="2" id="KW-0813">Transport</keyword>
<evidence type="ECO:0000313" key="10">
    <source>
        <dbReference type="EnsemblMetazoa" id="AAEL007139-PA"/>
    </source>
</evidence>
<name>A0A1S4FFK3_AEDAE</name>
<keyword evidence="11" id="KW-1185">Reference proteome</keyword>
<dbReference type="InterPro" id="IPR005829">
    <property type="entry name" value="Sugar_transporter_CS"/>
</dbReference>
<dbReference type="AlphaFoldDB" id="A0A1S4FFK3"/>
<evidence type="ECO:0000256" key="1">
    <source>
        <dbReference type="ARBA" id="ARBA00004651"/>
    </source>
</evidence>
<organism evidence="10 11">
    <name type="scientific">Aedes aegypti</name>
    <name type="common">Yellowfever mosquito</name>
    <name type="synonym">Culex aegypti</name>
    <dbReference type="NCBI Taxonomy" id="7159"/>
    <lineage>
        <taxon>Eukaryota</taxon>
        <taxon>Metazoa</taxon>
        <taxon>Ecdysozoa</taxon>
        <taxon>Arthropoda</taxon>
        <taxon>Hexapoda</taxon>
        <taxon>Insecta</taxon>
        <taxon>Pterygota</taxon>
        <taxon>Neoptera</taxon>
        <taxon>Endopterygota</taxon>
        <taxon>Diptera</taxon>
        <taxon>Nematocera</taxon>
        <taxon>Culicoidea</taxon>
        <taxon>Culicidae</taxon>
        <taxon>Culicinae</taxon>
        <taxon>Aedini</taxon>
        <taxon>Aedes</taxon>
        <taxon>Stegomyia</taxon>
    </lineage>
</organism>
<dbReference type="FunFam" id="1.20.1250.20:FF:000218">
    <property type="entry name" value="facilitated trehalose transporter Tret1"/>
    <property type="match status" value="1"/>
</dbReference>
<reference evidence="10" key="2">
    <citation type="submission" date="2020-05" db="UniProtKB">
        <authorList>
            <consortium name="EnsemblMetazoa"/>
        </authorList>
    </citation>
    <scope>IDENTIFICATION</scope>
    <source>
        <strain evidence="10">LVP_AGWG</strain>
    </source>
</reference>
<feature type="domain" description="Major facilitator superfamily (MFS) profile" evidence="9">
    <location>
        <begin position="35"/>
        <end position="482"/>
    </location>
</feature>
<dbReference type="FunCoup" id="A0A1S4FFK3">
    <property type="interactions" value="18"/>
</dbReference>
<dbReference type="Gene3D" id="1.20.1250.20">
    <property type="entry name" value="MFS general substrate transporter like domains"/>
    <property type="match status" value="1"/>
</dbReference>
<dbReference type="InParanoid" id="A0A1S4FFK3"/>
<evidence type="ECO:0000256" key="3">
    <source>
        <dbReference type="ARBA" id="ARBA00022475"/>
    </source>
</evidence>
<dbReference type="PRINTS" id="PR00171">
    <property type="entry name" value="SUGRTRNSPORT"/>
</dbReference>
<evidence type="ECO:0000256" key="2">
    <source>
        <dbReference type="ARBA" id="ARBA00022448"/>
    </source>
</evidence>
<dbReference type="InterPro" id="IPR020846">
    <property type="entry name" value="MFS_dom"/>
</dbReference>
<dbReference type="InterPro" id="IPR050549">
    <property type="entry name" value="MFS_Trehalose_Transporter"/>
</dbReference>
<dbReference type="Proteomes" id="UP000008820">
    <property type="component" value="Chromosome 2"/>
</dbReference>
<dbReference type="InterPro" id="IPR003663">
    <property type="entry name" value="Sugar/inositol_transpt"/>
</dbReference>
<keyword evidence="3" id="KW-1003">Cell membrane</keyword>
<sequence length="503" mass="54930">MCGLICPTQQVHVVHSIRSVQSEMGLSRAVYQENFPFKSTLNQFLGAIAVNIITISHGAAIGWVSPFLPYLQSGESHLTSGSVSIEQASWIGSLLCIGGLIGAPVFGLLADRFGKKLGLQLIVIPHVAFWICILYGPNVYFIYLGRILAGSGGGGILRAIPLYIADIAHCKLRGMLGSVLVISLNVGILLGFVLGNSLSYFTVPIVMLVAPILFVVSTCFLPETPYCLLKQNRIEKAELSLMFYRGVDGHFQKTDDFRKEFEQLKKLSLVAKDPFEHKLNWRDFCTKQARKGLGIGIFLMVLNQFCGALAIITYSANIFSESGSDLSPNVSSIIVAIIQLTGTLVSFVLVDNLGRKILLLISTIGTTAGLFSMGIFSFLQHSGHDLSELGSLPILSLSFTILFSSFGILPLPYVILAEVLPQKVRNVGSTISILMISSSAFVVLKVFPIMIDRVHLYGAMWFHASICLISIFIILFAVPETKGKDLLTADEKPEFVERKEVCT</sequence>
<evidence type="ECO:0000259" key="9">
    <source>
        <dbReference type="PROSITE" id="PS50850"/>
    </source>
</evidence>
<dbReference type="GO" id="GO:0005886">
    <property type="term" value="C:plasma membrane"/>
    <property type="evidence" value="ECO:0007669"/>
    <property type="project" value="UniProtKB-SubCell"/>
</dbReference>
<evidence type="ECO:0000256" key="4">
    <source>
        <dbReference type="ARBA" id="ARBA00022597"/>
    </source>
</evidence>
<dbReference type="PANTHER" id="PTHR48021">
    <property type="match status" value="1"/>
</dbReference>
<keyword evidence="7" id="KW-0472">Membrane</keyword>
<keyword evidence="6" id="KW-1133">Transmembrane helix</keyword>
<dbReference type="PROSITE" id="PS00216">
    <property type="entry name" value="SUGAR_TRANSPORT_1"/>
    <property type="match status" value="1"/>
</dbReference>
<dbReference type="InterPro" id="IPR044775">
    <property type="entry name" value="MFS_ERD6/Tret1-like"/>
</dbReference>
<dbReference type="VEuPathDB" id="VectorBase:AAEL007139"/>
<dbReference type="Pfam" id="PF00083">
    <property type="entry name" value="Sugar_tr"/>
    <property type="match status" value="1"/>
</dbReference>
<dbReference type="GO" id="GO:0051119">
    <property type="term" value="F:sugar transmembrane transporter activity"/>
    <property type="evidence" value="ECO:0007669"/>
    <property type="project" value="InterPro"/>
</dbReference>
<evidence type="ECO:0000256" key="5">
    <source>
        <dbReference type="ARBA" id="ARBA00022692"/>
    </source>
</evidence>
<evidence type="ECO:0000256" key="6">
    <source>
        <dbReference type="ARBA" id="ARBA00022989"/>
    </source>
</evidence>
<dbReference type="OrthoDB" id="8120565at2759"/>
<dbReference type="CDD" id="cd17358">
    <property type="entry name" value="MFS_GLUT6_8_Class3_like"/>
    <property type="match status" value="1"/>
</dbReference>
<keyword evidence="8" id="KW-0325">Glycoprotein</keyword>
<accession>A0A1S4FFK3</accession>
<evidence type="ECO:0000256" key="8">
    <source>
        <dbReference type="ARBA" id="ARBA00023180"/>
    </source>
</evidence>
<dbReference type="InterPro" id="IPR005828">
    <property type="entry name" value="MFS_sugar_transport-like"/>
</dbReference>
<evidence type="ECO:0000256" key="7">
    <source>
        <dbReference type="ARBA" id="ARBA00023136"/>
    </source>
</evidence>